<dbReference type="PANTHER" id="PTHR43523">
    <property type="entry name" value="GLUCOSE-1-PHOSPHATE ADENYLYLTRANSFERASE-RELATED"/>
    <property type="match status" value="1"/>
</dbReference>
<reference evidence="5 6" key="1">
    <citation type="submission" date="2014-03" db="EMBL/GenBank/DDBJ databases">
        <title>Genome sequence of Clostridium litorale W6, DSM 5388.</title>
        <authorList>
            <person name="Poehlein A."/>
            <person name="Jagirdar A."/>
            <person name="Khonsari B."/>
            <person name="Chibani C.M."/>
            <person name="Gutierrez Gutierrez D.A."/>
            <person name="Davydova E."/>
            <person name="Alghaithi H.S."/>
            <person name="Nair K.P."/>
            <person name="Dhamotharan K."/>
            <person name="Chandran L."/>
            <person name="G W."/>
            <person name="Daniel R."/>
        </authorList>
    </citation>
    <scope>NUCLEOTIDE SEQUENCE [LARGE SCALE GENOMIC DNA]</scope>
    <source>
        <strain evidence="5 6">W6</strain>
    </source>
</reference>
<evidence type="ECO:0000313" key="6">
    <source>
        <dbReference type="Proteomes" id="UP000027946"/>
    </source>
</evidence>
<evidence type="ECO:0000259" key="3">
    <source>
        <dbReference type="Pfam" id="PF00483"/>
    </source>
</evidence>
<accession>A0A069RG65</accession>
<dbReference type="Pfam" id="PF00483">
    <property type="entry name" value="NTP_transferase"/>
    <property type="match status" value="1"/>
</dbReference>
<feature type="domain" description="Glucose-1-phosphate adenylyltransferase/Bifunctional protein GlmU-like C-terminal hexapeptide" evidence="4">
    <location>
        <begin position="285"/>
        <end position="355"/>
    </location>
</feature>
<feature type="domain" description="Nucleotidyl transferase" evidence="3">
    <location>
        <begin position="19"/>
        <end position="232"/>
    </location>
</feature>
<dbReference type="AlphaFoldDB" id="A0A069RG65"/>
<evidence type="ECO:0000313" key="5">
    <source>
        <dbReference type="EMBL" id="KDR96034.1"/>
    </source>
</evidence>
<dbReference type="RefSeq" id="WP_038262536.1">
    <property type="nucleotide sequence ID" value="NZ_FSRH01000007.1"/>
</dbReference>
<name>A0A069RG65_PEPLI</name>
<dbReference type="CDD" id="cd02508">
    <property type="entry name" value="ADP_Glucose_PP"/>
    <property type="match status" value="1"/>
</dbReference>
<dbReference type="InterPro" id="IPR056818">
    <property type="entry name" value="GlmU/GlgC-like_hexapep"/>
</dbReference>
<dbReference type="SUPFAM" id="SSF51161">
    <property type="entry name" value="Trimeric LpxA-like enzymes"/>
    <property type="match status" value="1"/>
</dbReference>
<dbReference type="OrthoDB" id="9803871at2"/>
<dbReference type="EMBL" id="JJMM01000005">
    <property type="protein sequence ID" value="KDR96034.1"/>
    <property type="molecule type" value="Genomic_DNA"/>
</dbReference>
<evidence type="ECO:0000256" key="1">
    <source>
        <dbReference type="ARBA" id="ARBA00010443"/>
    </source>
</evidence>
<dbReference type="InterPro" id="IPR011004">
    <property type="entry name" value="Trimer_LpxA-like_sf"/>
</dbReference>
<sequence length="372" mass="42363">MKDVMGIINLSENEENIKELTYNRPVASIPFLGRYRLIDFVLSNMVNAGIENVGVFACSKFSSLRDHLGSGKPWDLDRKIDRLFLLSPELQNYATSMQEGDLKNFKDHLDYIKKSRQEYVILSKSYMVFNMDYTKAFEYHKDSGADITIIYKSECENIEKFLNCDTLNLDENGNVISIGTNMGSKTCSNISMEMYIMKKQILVDVIEDSISKGYANYLKDVIFMNIENYNVNSYEYKGYLACINSLKNYYDASMEVLNTENSRELFSKHGLIYTKVKDEAPTRYGQHSNVKNSLVANGCTIDGEVQNSIIFRGVRIKKGSCIKNSIVMQRSELDENANIENAILDKHVIITNGKELKGDIKSPIVIRKGTVI</sequence>
<organism evidence="5 6">
    <name type="scientific">Peptoclostridium litorale DSM 5388</name>
    <dbReference type="NCBI Taxonomy" id="1121324"/>
    <lineage>
        <taxon>Bacteria</taxon>
        <taxon>Bacillati</taxon>
        <taxon>Bacillota</taxon>
        <taxon>Clostridia</taxon>
        <taxon>Peptostreptococcales</taxon>
        <taxon>Peptoclostridiaceae</taxon>
        <taxon>Peptoclostridium</taxon>
    </lineage>
</organism>
<dbReference type="STRING" id="1121324.CLIT_5c00460"/>
<dbReference type="Proteomes" id="UP000027946">
    <property type="component" value="Unassembled WGS sequence"/>
</dbReference>
<comment type="similarity">
    <text evidence="1">Belongs to the bacterial/plant glucose-1-phosphate adenylyltransferase family.</text>
</comment>
<gene>
    <name evidence="5" type="primary">glgD</name>
    <name evidence="5" type="ORF">CLIT_5c00460</name>
</gene>
<dbReference type="NCBIfam" id="TIGR02092">
    <property type="entry name" value="glgD"/>
    <property type="match status" value="1"/>
</dbReference>
<protein>
    <submittedName>
        <fullName evidence="5">Glycogen biosynthesis protein GlgD</fullName>
    </submittedName>
</protein>
<evidence type="ECO:0000259" key="4">
    <source>
        <dbReference type="Pfam" id="PF24894"/>
    </source>
</evidence>
<evidence type="ECO:0000256" key="2">
    <source>
        <dbReference type="ARBA" id="ARBA00023056"/>
    </source>
</evidence>
<dbReference type="InterPro" id="IPR011832">
    <property type="entry name" value="GlgDAde_trans"/>
</dbReference>
<dbReference type="Gene3D" id="3.90.550.10">
    <property type="entry name" value="Spore Coat Polysaccharide Biosynthesis Protein SpsA, Chain A"/>
    <property type="match status" value="1"/>
</dbReference>
<keyword evidence="6" id="KW-1185">Reference proteome</keyword>
<dbReference type="CDD" id="cd04651">
    <property type="entry name" value="LbH_G1P_AT_C"/>
    <property type="match status" value="1"/>
</dbReference>
<dbReference type="GO" id="GO:0008878">
    <property type="term" value="F:glucose-1-phosphate adenylyltransferase activity"/>
    <property type="evidence" value="ECO:0007669"/>
    <property type="project" value="InterPro"/>
</dbReference>
<dbReference type="InterPro" id="IPR011831">
    <property type="entry name" value="ADP-Glc_PPase"/>
</dbReference>
<dbReference type="Gene3D" id="2.160.10.10">
    <property type="entry name" value="Hexapeptide repeat proteins"/>
    <property type="match status" value="1"/>
</dbReference>
<keyword evidence="2" id="KW-0320">Glycogen biosynthesis</keyword>
<dbReference type="GO" id="GO:0005978">
    <property type="term" value="P:glycogen biosynthetic process"/>
    <property type="evidence" value="ECO:0007669"/>
    <property type="project" value="UniProtKB-KW"/>
</dbReference>
<dbReference type="InterPro" id="IPR005835">
    <property type="entry name" value="NTP_transferase_dom"/>
</dbReference>
<comment type="caution">
    <text evidence="5">The sequence shown here is derived from an EMBL/GenBank/DDBJ whole genome shotgun (WGS) entry which is preliminary data.</text>
</comment>
<dbReference type="SUPFAM" id="SSF53448">
    <property type="entry name" value="Nucleotide-diphospho-sugar transferases"/>
    <property type="match status" value="1"/>
</dbReference>
<dbReference type="eggNOG" id="COG0448">
    <property type="taxonomic scope" value="Bacteria"/>
</dbReference>
<dbReference type="PANTHER" id="PTHR43523:SF6">
    <property type="entry name" value="GLYCOGEN BIOSYNTHESIS PROTEIN GLGD"/>
    <property type="match status" value="1"/>
</dbReference>
<proteinExistence type="inferred from homology"/>
<dbReference type="InterPro" id="IPR029044">
    <property type="entry name" value="Nucleotide-diphossugar_trans"/>
</dbReference>
<dbReference type="Pfam" id="PF24894">
    <property type="entry name" value="Hexapep_GlmU"/>
    <property type="match status" value="1"/>
</dbReference>